<dbReference type="RefSeq" id="WP_058291590.1">
    <property type="nucleotide sequence ID" value="NZ_CYSD01000042.1"/>
</dbReference>
<reference evidence="8 9" key="1">
    <citation type="submission" date="2015-09" db="EMBL/GenBank/DDBJ databases">
        <authorList>
            <consortium name="Swine Surveillance"/>
        </authorList>
    </citation>
    <scope>NUCLEOTIDE SEQUENCE [LARGE SCALE GENOMIC DNA]</scope>
    <source>
        <strain evidence="8 9">CECT 7557</strain>
    </source>
</reference>
<name>A0A0P1GIW9_9RHOB</name>
<dbReference type="PANTHER" id="PTHR30287:SF2">
    <property type="entry name" value="BLL1001 PROTEIN"/>
    <property type="match status" value="1"/>
</dbReference>
<organism evidence="8 9">
    <name type="scientific">Tritonibacter multivorans</name>
    <dbReference type="NCBI Taxonomy" id="928856"/>
    <lineage>
        <taxon>Bacteria</taxon>
        <taxon>Pseudomonadati</taxon>
        <taxon>Pseudomonadota</taxon>
        <taxon>Alphaproteobacteria</taxon>
        <taxon>Rhodobacterales</taxon>
        <taxon>Paracoccaceae</taxon>
        <taxon>Tritonibacter</taxon>
    </lineage>
</organism>
<feature type="domain" description="ABC3 transporter permease C-terminal" evidence="7">
    <location>
        <begin position="235"/>
        <end position="349"/>
    </location>
</feature>
<feature type="transmembrane region" description="Helical" evidence="6">
    <location>
        <begin position="277"/>
        <end position="307"/>
    </location>
</feature>
<dbReference type="STRING" id="928856.SAMN04488049_102475"/>
<sequence length="816" mass="86465">MRIALTTLLSHWRLHPLQLVLMILGLSLATALWSAVQAINGQARIAYAEAADSLSQRDFDRLVAPDGVIPVETYVRLRRAGWNLSPVLEGRWRANDLSLTVIGFDLLSSPLLAELPSGTEDVNAAPLDALTGAALVWAHPETVPALSAAMPDWEVVATPQLPRGTLFADLSFAAQLLKAPAHLSRLLVIAPPPNAPNPTLALSTLAPRLQQVPAGALLTGDVGQLTDSFHMNLTAFGFLSFAVGLFIVQGSLALGVEQRNGAIRTLRLIGASRRDVFAALFLEVLVLSVLSAGLGLALGYVVAAALLEDVSLTLAGLYGAEVPGGLQLRSSWVLSGLAMSLLGAGLASLHAFLKLHQATGALTRFGRTAPRMRNAPEQLLAGVGLALIGAATAVFLLSPDPGLQGGYVLLGGVMLGSALMLPIVLTRALAFAQVCVTHWIRDGTTAVLLLSDLRSQLPGLSLSLMALFLAVATNIGVGTMVASFRTTFEGWLDQRLAADLYVSPSDATMAGDIQHWLREHGAVAAPVLRAEATIGGLPATLRSVAPGTRQPESWPLSAALGPPQAGWQQVFDDTGVMINEQLSHRLTLGPGDLLPLGDGFAPVIAGVFADYGNPTGQVLLSETPFQRLAPEAWPRQIAVLTPDPQALRPQLEAEFGLTADRLVRPQDIRQVALSVFEKTFVITGALNILTLGVAGFALLTSFLTQWRHRLPQLAPLWAMGLSRRRLAALDLIRSALVAGLVALAALPLGLVLAWVLLRVVNLEAFGWRLPMEVFPLLILRVWGLCLVAALLAALLPALRLLRVSPAALLGSFGNDR</sequence>
<dbReference type="Pfam" id="PF02687">
    <property type="entry name" value="FtsX"/>
    <property type="match status" value="2"/>
</dbReference>
<feature type="transmembrane region" description="Helical" evidence="6">
    <location>
        <begin position="731"/>
        <end position="757"/>
    </location>
</feature>
<evidence type="ECO:0000313" key="9">
    <source>
        <dbReference type="Proteomes" id="UP000052022"/>
    </source>
</evidence>
<feature type="transmembrane region" description="Helical" evidence="6">
    <location>
        <begin position="332"/>
        <end position="353"/>
    </location>
</feature>
<evidence type="ECO:0000313" key="8">
    <source>
        <dbReference type="EMBL" id="CUH81845.1"/>
    </source>
</evidence>
<feature type="transmembrane region" description="Helical" evidence="6">
    <location>
        <begin position="457"/>
        <end position="477"/>
    </location>
</feature>
<feature type="transmembrane region" description="Helical" evidence="6">
    <location>
        <begin position="379"/>
        <end position="397"/>
    </location>
</feature>
<evidence type="ECO:0000256" key="3">
    <source>
        <dbReference type="ARBA" id="ARBA00022692"/>
    </source>
</evidence>
<keyword evidence="5 6" id="KW-0472">Membrane</keyword>
<feature type="transmembrane region" description="Helical" evidence="6">
    <location>
        <begin position="777"/>
        <end position="798"/>
    </location>
</feature>
<dbReference type="GO" id="GO:0005886">
    <property type="term" value="C:plasma membrane"/>
    <property type="evidence" value="ECO:0007669"/>
    <property type="project" value="UniProtKB-SubCell"/>
</dbReference>
<protein>
    <submittedName>
        <fullName evidence="8">FtsX-like permease family protein</fullName>
    </submittedName>
</protein>
<evidence type="ECO:0000256" key="1">
    <source>
        <dbReference type="ARBA" id="ARBA00004651"/>
    </source>
</evidence>
<keyword evidence="4 6" id="KW-1133">Transmembrane helix</keyword>
<keyword evidence="2" id="KW-1003">Cell membrane</keyword>
<evidence type="ECO:0000259" key="7">
    <source>
        <dbReference type="Pfam" id="PF02687"/>
    </source>
</evidence>
<dbReference type="Proteomes" id="UP000052022">
    <property type="component" value="Unassembled WGS sequence"/>
</dbReference>
<accession>A0A0P1GIW9</accession>
<dbReference type="PANTHER" id="PTHR30287">
    <property type="entry name" value="MEMBRANE COMPONENT OF PREDICTED ABC SUPERFAMILY METABOLITE UPTAKE TRANSPORTER"/>
    <property type="match status" value="1"/>
</dbReference>
<feature type="transmembrane region" description="Helical" evidence="6">
    <location>
        <begin position="409"/>
        <end position="436"/>
    </location>
</feature>
<dbReference type="InterPro" id="IPR003838">
    <property type="entry name" value="ABC3_permease_C"/>
</dbReference>
<feature type="transmembrane region" description="Helical" evidence="6">
    <location>
        <begin position="235"/>
        <end position="256"/>
    </location>
</feature>
<proteinExistence type="predicted"/>
<keyword evidence="9" id="KW-1185">Reference proteome</keyword>
<dbReference type="EMBL" id="CYSD01000042">
    <property type="protein sequence ID" value="CUH81845.1"/>
    <property type="molecule type" value="Genomic_DNA"/>
</dbReference>
<evidence type="ECO:0000256" key="6">
    <source>
        <dbReference type="SAM" id="Phobius"/>
    </source>
</evidence>
<evidence type="ECO:0000256" key="5">
    <source>
        <dbReference type="ARBA" id="ARBA00023136"/>
    </source>
</evidence>
<comment type="subcellular location">
    <subcellularLocation>
        <location evidence="1">Cell membrane</location>
        <topology evidence="1">Multi-pass membrane protein</topology>
    </subcellularLocation>
</comment>
<feature type="transmembrane region" description="Helical" evidence="6">
    <location>
        <begin position="680"/>
        <end position="703"/>
    </location>
</feature>
<dbReference type="InterPro" id="IPR038766">
    <property type="entry name" value="Membrane_comp_ABC_pdt"/>
</dbReference>
<evidence type="ECO:0000256" key="4">
    <source>
        <dbReference type="ARBA" id="ARBA00022989"/>
    </source>
</evidence>
<gene>
    <name evidence="8" type="ORF">TRM7557_03638</name>
</gene>
<dbReference type="OrthoDB" id="343744at2"/>
<feature type="domain" description="ABC3 transporter permease C-terminal" evidence="7">
    <location>
        <begin position="687"/>
        <end position="805"/>
    </location>
</feature>
<keyword evidence="3 6" id="KW-0812">Transmembrane</keyword>
<evidence type="ECO:0000256" key="2">
    <source>
        <dbReference type="ARBA" id="ARBA00022475"/>
    </source>
</evidence>
<dbReference type="AlphaFoldDB" id="A0A0P1GIW9"/>